<evidence type="ECO:0000313" key="7">
    <source>
        <dbReference type="Proteomes" id="UP000184600"/>
    </source>
</evidence>
<name>A0A1M7Z0F7_9VIBR</name>
<dbReference type="STRING" id="1117707.VQ7734_04066"/>
<accession>A0A1M7Z0F7</accession>
<dbReference type="GO" id="GO:0043565">
    <property type="term" value="F:sequence-specific DNA binding"/>
    <property type="evidence" value="ECO:0007669"/>
    <property type="project" value="TreeGrafter"/>
</dbReference>
<dbReference type="CDD" id="cd08422">
    <property type="entry name" value="PBP2_CrgA_like"/>
    <property type="match status" value="1"/>
</dbReference>
<dbReference type="PANTHER" id="PTHR30537:SF5">
    <property type="entry name" value="HTH-TYPE TRANSCRIPTIONAL ACTIVATOR TTDR-RELATED"/>
    <property type="match status" value="1"/>
</dbReference>
<evidence type="ECO:0000259" key="5">
    <source>
        <dbReference type="PROSITE" id="PS50931"/>
    </source>
</evidence>
<dbReference type="SUPFAM" id="SSF46785">
    <property type="entry name" value="Winged helix' DNA-binding domain"/>
    <property type="match status" value="1"/>
</dbReference>
<dbReference type="Gene3D" id="3.40.190.290">
    <property type="match status" value="1"/>
</dbReference>
<dbReference type="PANTHER" id="PTHR30537">
    <property type="entry name" value="HTH-TYPE TRANSCRIPTIONAL REGULATOR"/>
    <property type="match status" value="1"/>
</dbReference>
<sequence>MLTHSFSSLPVFIAVAECGSLSAAAQRLNITKSAVSKRLSQLENTLGVRLFHRTTRTIHLTEAGQRYYFHASQAYQSAQQGMDAVAELQGQPRGKLKITAPMSFGIRHIAPFIAEFIRLYPEIEIDLQLEDQMVDLVQGGFDIAIRIGHLPVSNLIAKRLVICKSVLCAAPRYLDENTEPAHPSDLRAHNCLTYAYFRGSEWRFYQKEKAFKVIPKGNLIINNSEGIRKATLDGLGIAQLPTFIVGKDLAQRKLQPIMTQYHLPEHAVYAVYPDRKYLPDKVRTLIEFLQNKYGHDKPYWDTGYT</sequence>
<dbReference type="RefSeq" id="WP_073585739.1">
    <property type="nucleotide sequence ID" value="NZ_AP024898.1"/>
</dbReference>
<keyword evidence="7" id="KW-1185">Reference proteome</keyword>
<evidence type="ECO:0000256" key="1">
    <source>
        <dbReference type="ARBA" id="ARBA00009437"/>
    </source>
</evidence>
<dbReference type="Proteomes" id="UP000184600">
    <property type="component" value="Unassembled WGS sequence"/>
</dbReference>
<proteinExistence type="inferred from homology"/>
<dbReference type="InterPro" id="IPR000847">
    <property type="entry name" value="LysR_HTH_N"/>
</dbReference>
<dbReference type="InterPro" id="IPR058163">
    <property type="entry name" value="LysR-type_TF_proteobact-type"/>
</dbReference>
<organism evidence="6 7">
    <name type="scientific">Vibrio quintilis</name>
    <dbReference type="NCBI Taxonomy" id="1117707"/>
    <lineage>
        <taxon>Bacteria</taxon>
        <taxon>Pseudomonadati</taxon>
        <taxon>Pseudomonadota</taxon>
        <taxon>Gammaproteobacteria</taxon>
        <taxon>Vibrionales</taxon>
        <taxon>Vibrionaceae</taxon>
        <taxon>Vibrio</taxon>
    </lineage>
</organism>
<protein>
    <submittedName>
        <fullName evidence="6">HTH-type transcriptional regulator DmlR</fullName>
    </submittedName>
</protein>
<dbReference type="AlphaFoldDB" id="A0A1M7Z0F7"/>
<feature type="domain" description="HTH lysR-type" evidence="5">
    <location>
        <begin position="4"/>
        <end position="61"/>
    </location>
</feature>
<keyword evidence="4" id="KW-0804">Transcription</keyword>
<dbReference type="InterPro" id="IPR036388">
    <property type="entry name" value="WH-like_DNA-bd_sf"/>
</dbReference>
<dbReference type="EMBL" id="FRFG01000060">
    <property type="protein sequence ID" value="SHO58295.1"/>
    <property type="molecule type" value="Genomic_DNA"/>
</dbReference>
<evidence type="ECO:0000256" key="2">
    <source>
        <dbReference type="ARBA" id="ARBA00023015"/>
    </source>
</evidence>
<keyword evidence="2" id="KW-0805">Transcription regulation</keyword>
<evidence type="ECO:0000313" key="6">
    <source>
        <dbReference type="EMBL" id="SHO58295.1"/>
    </source>
</evidence>
<dbReference type="FunFam" id="3.40.190.290:FF:000001">
    <property type="entry name" value="Transcriptional regulator, LysR family"/>
    <property type="match status" value="1"/>
</dbReference>
<dbReference type="InterPro" id="IPR036390">
    <property type="entry name" value="WH_DNA-bd_sf"/>
</dbReference>
<dbReference type="Pfam" id="PF03466">
    <property type="entry name" value="LysR_substrate"/>
    <property type="match status" value="1"/>
</dbReference>
<gene>
    <name evidence="6" type="primary">dmlR_12</name>
    <name evidence="6" type="ORF">VQ7734_04066</name>
</gene>
<dbReference type="Pfam" id="PF00126">
    <property type="entry name" value="HTH_1"/>
    <property type="match status" value="1"/>
</dbReference>
<reference evidence="7" key="1">
    <citation type="submission" date="2016-12" db="EMBL/GenBank/DDBJ databases">
        <authorList>
            <person name="Rodrigo-Torres L."/>
            <person name="Arahal R.D."/>
            <person name="Lucena T."/>
        </authorList>
    </citation>
    <scope>NUCLEOTIDE SEQUENCE [LARGE SCALE GENOMIC DNA]</scope>
</reference>
<dbReference type="GO" id="GO:0003700">
    <property type="term" value="F:DNA-binding transcription factor activity"/>
    <property type="evidence" value="ECO:0007669"/>
    <property type="project" value="InterPro"/>
</dbReference>
<dbReference type="SUPFAM" id="SSF53850">
    <property type="entry name" value="Periplasmic binding protein-like II"/>
    <property type="match status" value="1"/>
</dbReference>
<comment type="similarity">
    <text evidence="1">Belongs to the LysR transcriptional regulatory family.</text>
</comment>
<dbReference type="Gene3D" id="1.10.10.10">
    <property type="entry name" value="Winged helix-like DNA-binding domain superfamily/Winged helix DNA-binding domain"/>
    <property type="match status" value="1"/>
</dbReference>
<dbReference type="PRINTS" id="PR00039">
    <property type="entry name" value="HTHLYSR"/>
</dbReference>
<dbReference type="OrthoDB" id="9786526at2"/>
<dbReference type="GO" id="GO:0006351">
    <property type="term" value="P:DNA-templated transcription"/>
    <property type="evidence" value="ECO:0007669"/>
    <property type="project" value="TreeGrafter"/>
</dbReference>
<evidence type="ECO:0000256" key="3">
    <source>
        <dbReference type="ARBA" id="ARBA00023125"/>
    </source>
</evidence>
<dbReference type="InterPro" id="IPR005119">
    <property type="entry name" value="LysR_subst-bd"/>
</dbReference>
<keyword evidence="3" id="KW-0238">DNA-binding</keyword>
<dbReference type="PROSITE" id="PS50931">
    <property type="entry name" value="HTH_LYSR"/>
    <property type="match status" value="1"/>
</dbReference>
<evidence type="ECO:0000256" key="4">
    <source>
        <dbReference type="ARBA" id="ARBA00023163"/>
    </source>
</evidence>
<dbReference type="FunFam" id="1.10.10.10:FF:000001">
    <property type="entry name" value="LysR family transcriptional regulator"/>
    <property type="match status" value="1"/>
</dbReference>